<dbReference type="GO" id="GO:0003724">
    <property type="term" value="F:RNA helicase activity"/>
    <property type="evidence" value="ECO:0007669"/>
    <property type="project" value="TreeGrafter"/>
</dbReference>
<dbReference type="SUPFAM" id="SSF52540">
    <property type="entry name" value="P-loop containing nucleoside triphosphate hydrolases"/>
    <property type="match status" value="1"/>
</dbReference>
<dbReference type="SMART" id="SM00490">
    <property type="entry name" value="HELICc"/>
    <property type="match status" value="1"/>
</dbReference>
<dbReference type="InterPro" id="IPR044742">
    <property type="entry name" value="DEAD/DEAH_RhlB"/>
</dbReference>
<evidence type="ECO:0000256" key="4">
    <source>
        <dbReference type="ARBA" id="ARBA00022840"/>
    </source>
</evidence>
<keyword evidence="3 7" id="KW-0347">Helicase</keyword>
<dbReference type="InterPro" id="IPR012677">
    <property type="entry name" value="Nucleotide-bd_a/b_plait_sf"/>
</dbReference>
<dbReference type="Gene3D" id="3.30.70.330">
    <property type="match status" value="1"/>
</dbReference>
<dbReference type="CDD" id="cd00268">
    <property type="entry name" value="DEADc"/>
    <property type="match status" value="1"/>
</dbReference>
<name>J9FUH7_9ZZZZ</name>
<reference evidence="7" key="1">
    <citation type="journal article" date="2012" name="PLoS ONE">
        <title>Gene sets for utilization of primary and secondary nutrition supplies in the distal gut of endangered iberian lynx.</title>
        <authorList>
            <person name="Alcaide M."/>
            <person name="Messina E."/>
            <person name="Richter M."/>
            <person name="Bargiela R."/>
            <person name="Peplies J."/>
            <person name="Huws S.A."/>
            <person name="Newbold C.J."/>
            <person name="Golyshin P.N."/>
            <person name="Simon M.A."/>
            <person name="Lopez G."/>
            <person name="Yakimov M.M."/>
            <person name="Ferrer M."/>
        </authorList>
    </citation>
    <scope>NUCLEOTIDE SEQUENCE</scope>
</reference>
<dbReference type="PANTHER" id="PTHR47959">
    <property type="entry name" value="ATP-DEPENDENT RNA HELICASE RHLE-RELATED"/>
    <property type="match status" value="1"/>
</dbReference>
<organism evidence="7">
    <name type="scientific">gut metagenome</name>
    <dbReference type="NCBI Taxonomy" id="749906"/>
    <lineage>
        <taxon>unclassified sequences</taxon>
        <taxon>metagenomes</taxon>
        <taxon>organismal metagenomes</taxon>
    </lineage>
</organism>
<dbReference type="GO" id="GO:0016787">
    <property type="term" value="F:hydrolase activity"/>
    <property type="evidence" value="ECO:0007669"/>
    <property type="project" value="UniProtKB-KW"/>
</dbReference>
<dbReference type="AlphaFoldDB" id="J9FUH7"/>
<dbReference type="EMBL" id="AMCI01007095">
    <property type="protein sequence ID" value="EJW93227.1"/>
    <property type="molecule type" value="Genomic_DNA"/>
</dbReference>
<accession>J9FUH7</accession>
<evidence type="ECO:0000259" key="6">
    <source>
        <dbReference type="PROSITE" id="PS51194"/>
    </source>
</evidence>
<dbReference type="GO" id="GO:0005524">
    <property type="term" value="F:ATP binding"/>
    <property type="evidence" value="ECO:0007669"/>
    <property type="project" value="UniProtKB-KW"/>
</dbReference>
<gene>
    <name evidence="7" type="ORF">EVA_18663</name>
</gene>
<dbReference type="GO" id="GO:0003676">
    <property type="term" value="F:nucleic acid binding"/>
    <property type="evidence" value="ECO:0007669"/>
    <property type="project" value="InterPro"/>
</dbReference>
<dbReference type="Gene3D" id="3.40.50.300">
    <property type="entry name" value="P-loop containing nucleotide triphosphate hydrolases"/>
    <property type="match status" value="2"/>
</dbReference>
<keyword evidence="2" id="KW-0378">Hydrolase</keyword>
<proteinExistence type="predicted"/>
<dbReference type="Pfam" id="PF00271">
    <property type="entry name" value="Helicase_C"/>
    <property type="match status" value="1"/>
</dbReference>
<dbReference type="SMART" id="SM00487">
    <property type="entry name" value="DEXDc"/>
    <property type="match status" value="1"/>
</dbReference>
<evidence type="ECO:0000256" key="3">
    <source>
        <dbReference type="ARBA" id="ARBA00022806"/>
    </source>
</evidence>
<dbReference type="InterPro" id="IPR005580">
    <property type="entry name" value="DbpA/CsdA_RNA-bd_dom"/>
</dbReference>
<dbReference type="InterPro" id="IPR001650">
    <property type="entry name" value="Helicase_C-like"/>
</dbReference>
<dbReference type="CDD" id="cd18787">
    <property type="entry name" value="SF2_C_DEAD"/>
    <property type="match status" value="1"/>
</dbReference>
<dbReference type="Pfam" id="PF00270">
    <property type="entry name" value="DEAD"/>
    <property type="match status" value="1"/>
</dbReference>
<dbReference type="Pfam" id="PF03880">
    <property type="entry name" value="DbpA"/>
    <property type="match status" value="1"/>
</dbReference>
<dbReference type="InterPro" id="IPR027417">
    <property type="entry name" value="P-loop_NTPase"/>
</dbReference>
<evidence type="ECO:0000256" key="1">
    <source>
        <dbReference type="ARBA" id="ARBA00022741"/>
    </source>
</evidence>
<sequence length="449" mass="50403">MFVLMMEKNEKIQSALRNLKIEELNPMQQASLEQASGRKDVILLSPTGSGKTLAYLLPLLLTLKEDTEGIQALILVPSRELALQIESVFKAMGTSWKSCCCYGGHPITEEKKTILGSRPALIIGTPGRITDHLAKGNFQPGGIETLIIDEFDKSLEFGFHDEMAEIINQLTGLKRRMLLSATDAEEIPQFTGLNRTVKLNFLPDADSNELESRLTLIKVLSPSKDKIDTLYNLLCTLGSSSSIVFCNHRDAVDRVQKLLAERKFLAERFHGGMEQPDRERALYKFRNGSSHVLISTDLAARGLDIPEVEHVIHYHLPVNEEAFTHRNGRTARWDATGTSYLLFHVEEKLPIYLSSEMETAVLSENPPRPPKSLWVTLYIGKGKKEKLSRMDIAGFLYKKGKLTRDDVGAIDVKEHYSFVAVRRSKAKQLLTLIQGEKIKGMKTTIEQAK</sequence>
<evidence type="ECO:0000256" key="2">
    <source>
        <dbReference type="ARBA" id="ARBA00022801"/>
    </source>
</evidence>
<feature type="domain" description="Helicase ATP-binding" evidence="5">
    <location>
        <begin position="32"/>
        <end position="201"/>
    </location>
</feature>
<keyword evidence="1" id="KW-0547">Nucleotide-binding</keyword>
<dbReference type="PANTHER" id="PTHR47959:SF1">
    <property type="entry name" value="ATP-DEPENDENT RNA HELICASE DBPA"/>
    <property type="match status" value="1"/>
</dbReference>
<dbReference type="PROSITE" id="PS51194">
    <property type="entry name" value="HELICASE_CTER"/>
    <property type="match status" value="1"/>
</dbReference>
<dbReference type="InterPro" id="IPR011545">
    <property type="entry name" value="DEAD/DEAH_box_helicase_dom"/>
</dbReference>
<dbReference type="GO" id="GO:0005829">
    <property type="term" value="C:cytosol"/>
    <property type="evidence" value="ECO:0007669"/>
    <property type="project" value="TreeGrafter"/>
</dbReference>
<comment type="caution">
    <text evidence="7">The sequence shown here is derived from an EMBL/GenBank/DDBJ whole genome shotgun (WGS) entry which is preliminary data.</text>
</comment>
<protein>
    <submittedName>
        <fullName evidence="7">ATP-independent RNA helicase</fullName>
    </submittedName>
</protein>
<dbReference type="PROSITE" id="PS51192">
    <property type="entry name" value="HELICASE_ATP_BIND_1"/>
    <property type="match status" value="1"/>
</dbReference>
<evidence type="ECO:0000313" key="7">
    <source>
        <dbReference type="EMBL" id="EJW93227.1"/>
    </source>
</evidence>
<dbReference type="InterPro" id="IPR014001">
    <property type="entry name" value="Helicase_ATP-bd"/>
</dbReference>
<dbReference type="InterPro" id="IPR050079">
    <property type="entry name" value="DEAD_box_RNA_helicase"/>
</dbReference>
<evidence type="ECO:0000259" key="5">
    <source>
        <dbReference type="PROSITE" id="PS51192"/>
    </source>
</evidence>
<dbReference type="CDD" id="cd12252">
    <property type="entry name" value="RRM_DbpA"/>
    <property type="match status" value="1"/>
</dbReference>
<keyword evidence="4" id="KW-0067">ATP-binding</keyword>
<feature type="domain" description="Helicase C-terminal" evidence="6">
    <location>
        <begin position="229"/>
        <end position="374"/>
    </location>
</feature>